<name>A0A2P6NB39_9EUKA</name>
<evidence type="ECO:0000313" key="1">
    <source>
        <dbReference type="EMBL" id="PRP81172.1"/>
    </source>
</evidence>
<reference evidence="1 2" key="1">
    <citation type="journal article" date="2018" name="Genome Biol. Evol.">
        <title>Multiple Roots of Fruiting Body Formation in Amoebozoa.</title>
        <authorList>
            <person name="Hillmann F."/>
            <person name="Forbes G."/>
            <person name="Novohradska S."/>
            <person name="Ferling I."/>
            <person name="Riege K."/>
            <person name="Groth M."/>
            <person name="Westermann M."/>
            <person name="Marz M."/>
            <person name="Spaller T."/>
            <person name="Winckler T."/>
            <person name="Schaap P."/>
            <person name="Glockner G."/>
        </authorList>
    </citation>
    <scope>NUCLEOTIDE SEQUENCE [LARGE SCALE GENOMIC DNA]</scope>
    <source>
        <strain evidence="1 2">Jena</strain>
    </source>
</reference>
<evidence type="ECO:0000313" key="2">
    <source>
        <dbReference type="Proteomes" id="UP000241769"/>
    </source>
</evidence>
<comment type="caution">
    <text evidence="1">The sequence shown here is derived from an EMBL/GenBank/DDBJ whole genome shotgun (WGS) entry which is preliminary data.</text>
</comment>
<organism evidence="1 2">
    <name type="scientific">Planoprotostelium fungivorum</name>
    <dbReference type="NCBI Taxonomy" id="1890364"/>
    <lineage>
        <taxon>Eukaryota</taxon>
        <taxon>Amoebozoa</taxon>
        <taxon>Evosea</taxon>
        <taxon>Variosea</taxon>
        <taxon>Cavosteliida</taxon>
        <taxon>Cavosteliaceae</taxon>
        <taxon>Planoprotostelium</taxon>
    </lineage>
</organism>
<accession>A0A2P6NB39</accession>
<sequence length="118" mass="13084">MGMRTKKETSDDKRAYSSVILYSSPPPVFGIVAGFGMDGCQRCTRRGQLSGGDEPEALVSHKDLVLGSIFSRMMHESSSANHSDFCSFEIEELMTEILKTKHPFFTTSHVLIYVDGCL</sequence>
<dbReference type="EMBL" id="MDYQ01000129">
    <property type="protein sequence ID" value="PRP81172.1"/>
    <property type="molecule type" value="Genomic_DNA"/>
</dbReference>
<proteinExistence type="predicted"/>
<gene>
    <name evidence="1" type="ORF">PROFUN_02006</name>
</gene>
<dbReference type="Proteomes" id="UP000241769">
    <property type="component" value="Unassembled WGS sequence"/>
</dbReference>
<dbReference type="InParanoid" id="A0A2P6NB39"/>
<dbReference type="AlphaFoldDB" id="A0A2P6NB39"/>
<protein>
    <submittedName>
        <fullName evidence="1">Uncharacterized protein</fullName>
    </submittedName>
</protein>
<keyword evidence="2" id="KW-1185">Reference proteome</keyword>